<sequence>MAEIATTSIDTSSLRTSRKKKSKVSVESDDVSIGEKQDESNSGPTPTEEETPVGSDDIGSNDDFEEIGPSNKRKRIPEVPGNLKNVDLSLIDTVKGNGKQIPHVVKNWVEQYEKSPKSAMVELLMMLFEVCGAKYSLIEKDLDDTEVDNVVVSLVELAQKGEVEDYHSSKRKEFKNFKENLLSFWDNLVIECQNGPLLDEVLFEKCMDYVIALSCSPPRVFRQVASSIGLQLVTSFITVAKMLGSQRETTQRQLTTEVKKRKEGPRVDSLGKRLEMTQEKINVIENMMRKLFKGLFVHRYRDVDPNIRMSSIQSLGVWVLSYPSMFLQDLYLKYLGWTLNDKNAGVRKCSILALQNLYEVDDNVPSLGLFTERFSNRMIELADDIDVSVSVCAIGLLKQLLRHQLLSDEDLGPLYDLLIDEPPEIRRAIGALVNDHLIAQKFSTSKGDENDSSDVHLGRLLQILREFTTDPILITYVIDDVWDYMKAMKDWKFIVSMLLDEKPGKDFTDVDATNLVRLLHSSSKKAVGERIVPATDNRKQYYNKAQKEALENNRRDITLAMMNNYPKLLPKFMADKDKVSPLVEIILNMNLELYSLKRQEQNFEKVLRFIKEAFFKHGEKEPLRSCVKAMSFCSTESQGDLQDCAHTKLKELEDELITKLKSAMKQVEGGDDDYSFLVNLKRVYELQLAKCVPIETLFEDFVRILEGNRNMDEEVVCFLLLNMYMHVTWCLRSIIDEESISQKSLDSLLSKRTTLFKQLEYFLNTHSEAGRDGRYGRHLACRVCAILAEMWFMFRKSNFASSNLEGLGFCPDVPMVQKFWSLCEQQLNTDEIEDDEANQEYIEETNKEAIMIAASKLVASDAVPKDYLGPETISHFLMHGPNVGEIVKQLISVLKKTADRDVCNIFLESLRRAYNRHVLEVSKSDDESLTSKSLTECKDLAARLAETFVGAARNKYRSDILKIVKEGVLFAFEDAPRQLSFLEAILHFVYRLPTSDILEIVKDVQKRTENVNTDEDPSGWRPSVTFVDHLREKYAKNAGLNDDKEGSVAGRRGRSRKRRNIQGKKLFDEQESSEEDDSISASDQEGPEEEDQDEEDAPLIHSFKSAAKLRSLRVQRQESKSKDSGKAPQEDASDSRMSGSSE</sequence>
<evidence type="ECO:0000256" key="10">
    <source>
        <dbReference type="ARBA" id="ARBA00064253"/>
    </source>
</evidence>
<feature type="compositionally biased region" description="Basic residues" evidence="15">
    <location>
        <begin position="1051"/>
        <end position="1062"/>
    </location>
</feature>
<dbReference type="GO" id="GO:0003682">
    <property type="term" value="F:chromatin binding"/>
    <property type="evidence" value="ECO:0007669"/>
    <property type="project" value="TreeGrafter"/>
</dbReference>
<dbReference type="PROSITE" id="PS51425">
    <property type="entry name" value="SCD"/>
    <property type="match status" value="1"/>
</dbReference>
<dbReference type="InterPro" id="IPR016024">
    <property type="entry name" value="ARM-type_fold"/>
</dbReference>
<dbReference type="FunFam" id="1.25.10.10:FF:000449">
    <property type="entry name" value="Cohesin subunit SA-3"/>
    <property type="match status" value="1"/>
</dbReference>
<dbReference type="Pfam" id="PF21581">
    <property type="entry name" value="SCD"/>
    <property type="match status" value="1"/>
</dbReference>
<dbReference type="GO" id="GO:0005634">
    <property type="term" value="C:nucleus"/>
    <property type="evidence" value="ECO:0007669"/>
    <property type="project" value="TreeGrafter"/>
</dbReference>
<dbReference type="Proteomes" id="UP001202328">
    <property type="component" value="Unassembled WGS sequence"/>
</dbReference>
<evidence type="ECO:0000256" key="15">
    <source>
        <dbReference type="SAM" id="MobiDB-lite"/>
    </source>
</evidence>
<proteinExistence type="inferred from homology"/>
<comment type="function">
    <text evidence="9">Meiosis specific component of cohesin complex. The cohesin complex is required for the cohesion of sister chromatids after DNA replication. The cohesin complex apparently forms a large proteinaceous ring within which sister chromatids can be trapped. At anaphase, the complex is cleaved and dissociates from chromatin, allowing sister chromatids to segregate. The meiosis-specific cohesin complex probably replaces mitosis specific cohesin complex when it dissociates from chromatin during prophase I.</text>
</comment>
<evidence type="ECO:0000256" key="9">
    <source>
        <dbReference type="ARBA" id="ARBA00057292"/>
    </source>
</evidence>
<feature type="region of interest" description="Disordered" evidence="15">
    <location>
        <begin position="1"/>
        <end position="79"/>
    </location>
</feature>
<comment type="caution">
    <text evidence="17">The sequence shown here is derived from an EMBL/GenBank/DDBJ whole genome shotgun (WGS) entry which is preliminary data.</text>
</comment>
<evidence type="ECO:0000256" key="4">
    <source>
        <dbReference type="ARBA" id="ARBA00022553"/>
    </source>
</evidence>
<protein>
    <recommendedName>
        <fullName evidence="11">Cohesin subunit SA-3</fullName>
    </recommendedName>
    <alternativeName>
        <fullName evidence="13">SCC3 homolog 3</fullName>
    </alternativeName>
    <alternativeName>
        <fullName evidence="12">Stromal antigen 3</fullName>
    </alternativeName>
    <alternativeName>
        <fullName evidence="14">Stromalin-3</fullName>
    </alternativeName>
</protein>
<keyword evidence="3" id="KW-0158">Chromosome</keyword>
<dbReference type="InterPro" id="IPR011989">
    <property type="entry name" value="ARM-like"/>
</dbReference>
<keyword evidence="6" id="KW-0539">Nucleus</keyword>
<name>A0AAD4S5D8_9MAGN</name>
<keyword evidence="4" id="KW-0597">Phosphoprotein</keyword>
<feature type="region of interest" description="Disordered" evidence="15">
    <location>
        <begin position="1037"/>
        <end position="1142"/>
    </location>
</feature>
<dbReference type="Pfam" id="PF08514">
    <property type="entry name" value="STAG"/>
    <property type="match status" value="1"/>
</dbReference>
<keyword evidence="18" id="KW-1185">Reference proteome</keyword>
<dbReference type="InterPro" id="IPR020839">
    <property type="entry name" value="SCD"/>
</dbReference>
<dbReference type="InterPro" id="IPR013721">
    <property type="entry name" value="STAG"/>
</dbReference>
<feature type="compositionally biased region" description="Basic and acidic residues" evidence="15">
    <location>
        <begin position="1115"/>
        <end position="1129"/>
    </location>
</feature>
<evidence type="ECO:0000256" key="8">
    <source>
        <dbReference type="ARBA" id="ARBA00023306"/>
    </source>
</evidence>
<feature type="compositionally biased region" description="Basic and acidic residues" evidence="15">
    <location>
        <begin position="1037"/>
        <end position="1046"/>
    </location>
</feature>
<dbReference type="Gene3D" id="1.25.10.10">
    <property type="entry name" value="Leucine-rich Repeat Variant"/>
    <property type="match status" value="1"/>
</dbReference>
<dbReference type="GO" id="GO:0007062">
    <property type="term" value="P:sister chromatid cohesion"/>
    <property type="evidence" value="ECO:0007669"/>
    <property type="project" value="TreeGrafter"/>
</dbReference>
<feature type="compositionally biased region" description="Acidic residues" evidence="15">
    <location>
        <begin position="1069"/>
        <end position="1078"/>
    </location>
</feature>
<feature type="domain" description="SCD" evidence="16">
    <location>
        <begin position="296"/>
        <end position="381"/>
    </location>
</feature>
<evidence type="ECO:0000256" key="11">
    <source>
        <dbReference type="ARBA" id="ARBA00067279"/>
    </source>
</evidence>
<reference evidence="17" key="1">
    <citation type="submission" date="2022-04" db="EMBL/GenBank/DDBJ databases">
        <title>A functionally conserved STORR gene fusion in Papaver species that diverged 16.8 million years ago.</title>
        <authorList>
            <person name="Catania T."/>
        </authorList>
    </citation>
    <scope>NUCLEOTIDE SEQUENCE</scope>
    <source>
        <strain evidence="17">S-188037</strain>
    </source>
</reference>
<dbReference type="InterPro" id="IPR039662">
    <property type="entry name" value="Cohesin_Scc3/SA"/>
</dbReference>
<dbReference type="EMBL" id="JAJJMB010014022">
    <property type="protein sequence ID" value="KAI3863845.1"/>
    <property type="molecule type" value="Genomic_DNA"/>
</dbReference>
<gene>
    <name evidence="17" type="ORF">MKW98_031437</name>
</gene>
<comment type="subunit">
    <text evidence="10">Component of the meiosis-specific cohesin complex, which also contains the SMC1 (SMC1A or SMC1B) and SMC3 heterodimer. Such complex likely contains RAD21, or the meiosis-specific related protein REC8. Interacts with CCDC79/TERB1; recruiting cohesin to telomeres to develop structural rigidity.</text>
</comment>
<dbReference type="PANTHER" id="PTHR11199:SF0">
    <property type="entry name" value="LD34181P-RELATED"/>
    <property type="match status" value="1"/>
</dbReference>
<evidence type="ECO:0000256" key="12">
    <source>
        <dbReference type="ARBA" id="ARBA00077200"/>
    </source>
</evidence>
<dbReference type="GO" id="GO:0051321">
    <property type="term" value="P:meiotic cell cycle"/>
    <property type="evidence" value="ECO:0007669"/>
    <property type="project" value="UniProtKB-KW"/>
</dbReference>
<evidence type="ECO:0000256" key="2">
    <source>
        <dbReference type="ARBA" id="ARBA00005486"/>
    </source>
</evidence>
<evidence type="ECO:0000256" key="14">
    <source>
        <dbReference type="ARBA" id="ARBA00082975"/>
    </source>
</evidence>
<feature type="compositionally biased region" description="Acidic residues" evidence="15">
    <location>
        <begin position="1085"/>
        <end position="1097"/>
    </location>
</feature>
<evidence type="ECO:0000313" key="17">
    <source>
        <dbReference type="EMBL" id="KAI3863845.1"/>
    </source>
</evidence>
<keyword evidence="5" id="KW-0159">Chromosome partition</keyword>
<evidence type="ECO:0000256" key="13">
    <source>
        <dbReference type="ARBA" id="ARBA00081834"/>
    </source>
</evidence>
<evidence type="ECO:0000256" key="6">
    <source>
        <dbReference type="ARBA" id="ARBA00023242"/>
    </source>
</evidence>
<accession>A0AAD4S5D8</accession>
<comment type="subcellular location">
    <subcellularLocation>
        <location evidence="1">Chromosome</location>
    </subcellularLocation>
</comment>
<dbReference type="Pfam" id="PF24571">
    <property type="entry name" value="HEAT_SCC3-SA"/>
    <property type="match status" value="1"/>
</dbReference>
<dbReference type="AlphaFoldDB" id="A0AAD4S5D8"/>
<evidence type="ECO:0000259" key="16">
    <source>
        <dbReference type="PROSITE" id="PS51425"/>
    </source>
</evidence>
<evidence type="ECO:0000313" key="18">
    <source>
        <dbReference type="Proteomes" id="UP001202328"/>
    </source>
</evidence>
<evidence type="ECO:0000256" key="7">
    <source>
        <dbReference type="ARBA" id="ARBA00023254"/>
    </source>
</evidence>
<dbReference type="GO" id="GO:0000785">
    <property type="term" value="C:chromatin"/>
    <property type="evidence" value="ECO:0007669"/>
    <property type="project" value="TreeGrafter"/>
</dbReference>
<dbReference type="GO" id="GO:0008278">
    <property type="term" value="C:cohesin complex"/>
    <property type="evidence" value="ECO:0007669"/>
    <property type="project" value="TreeGrafter"/>
</dbReference>
<keyword evidence="8" id="KW-0131">Cell cycle</keyword>
<keyword evidence="7" id="KW-0469">Meiosis</keyword>
<dbReference type="PANTHER" id="PTHR11199">
    <property type="entry name" value="STROMAL ANTIGEN"/>
    <property type="match status" value="1"/>
</dbReference>
<evidence type="ECO:0000256" key="5">
    <source>
        <dbReference type="ARBA" id="ARBA00022829"/>
    </source>
</evidence>
<comment type="similarity">
    <text evidence="2">Belongs to the SCC3 family.</text>
</comment>
<dbReference type="SUPFAM" id="SSF48371">
    <property type="entry name" value="ARM repeat"/>
    <property type="match status" value="1"/>
</dbReference>
<dbReference type="InterPro" id="IPR056396">
    <property type="entry name" value="HEAT_SCC3-SA"/>
</dbReference>
<evidence type="ECO:0000256" key="1">
    <source>
        <dbReference type="ARBA" id="ARBA00004286"/>
    </source>
</evidence>
<evidence type="ECO:0000256" key="3">
    <source>
        <dbReference type="ARBA" id="ARBA00022454"/>
    </source>
</evidence>
<dbReference type="GO" id="GO:0007059">
    <property type="term" value="P:chromosome segregation"/>
    <property type="evidence" value="ECO:0007669"/>
    <property type="project" value="UniProtKB-KW"/>
</dbReference>
<organism evidence="17 18">
    <name type="scientific">Papaver atlanticum</name>
    <dbReference type="NCBI Taxonomy" id="357466"/>
    <lineage>
        <taxon>Eukaryota</taxon>
        <taxon>Viridiplantae</taxon>
        <taxon>Streptophyta</taxon>
        <taxon>Embryophyta</taxon>
        <taxon>Tracheophyta</taxon>
        <taxon>Spermatophyta</taxon>
        <taxon>Magnoliopsida</taxon>
        <taxon>Ranunculales</taxon>
        <taxon>Papaveraceae</taxon>
        <taxon>Papaveroideae</taxon>
        <taxon>Papaver</taxon>
    </lineage>
</organism>